<keyword evidence="3" id="KW-1185">Reference proteome</keyword>
<dbReference type="InterPro" id="IPR011990">
    <property type="entry name" value="TPR-like_helical_dom_sf"/>
</dbReference>
<feature type="transmembrane region" description="Helical" evidence="1">
    <location>
        <begin position="118"/>
        <end position="137"/>
    </location>
</feature>
<dbReference type="EMBL" id="JBEOKT010000001">
    <property type="protein sequence ID" value="MER2996028.1"/>
    <property type="molecule type" value="Genomic_DNA"/>
</dbReference>
<gene>
    <name evidence="2" type="ORF">ABS362_00640</name>
</gene>
<feature type="transmembrane region" description="Helical" evidence="1">
    <location>
        <begin position="149"/>
        <end position="169"/>
    </location>
</feature>
<dbReference type="Gene3D" id="1.25.40.10">
    <property type="entry name" value="Tetratricopeptide repeat domain"/>
    <property type="match status" value="2"/>
</dbReference>
<name>A0ABV1RNT9_9BACT</name>
<evidence type="ECO:0000313" key="3">
    <source>
        <dbReference type="Proteomes" id="UP001476807"/>
    </source>
</evidence>
<feature type="transmembrane region" description="Helical" evidence="1">
    <location>
        <begin position="16"/>
        <end position="37"/>
    </location>
</feature>
<feature type="transmembrane region" description="Helical" evidence="1">
    <location>
        <begin position="174"/>
        <end position="193"/>
    </location>
</feature>
<evidence type="ECO:0000256" key="1">
    <source>
        <dbReference type="SAM" id="Phobius"/>
    </source>
</evidence>
<feature type="transmembrane region" description="Helical" evidence="1">
    <location>
        <begin position="249"/>
        <end position="268"/>
    </location>
</feature>
<feature type="transmembrane region" description="Helical" evidence="1">
    <location>
        <begin position="87"/>
        <end position="111"/>
    </location>
</feature>
<evidence type="ECO:0008006" key="4">
    <source>
        <dbReference type="Google" id="ProtNLM"/>
    </source>
</evidence>
<keyword evidence="1" id="KW-0472">Membrane</keyword>
<organism evidence="2 3">
    <name type="scientific">Pontibacter populi</name>
    <dbReference type="NCBI Taxonomy" id="890055"/>
    <lineage>
        <taxon>Bacteria</taxon>
        <taxon>Pseudomonadati</taxon>
        <taxon>Bacteroidota</taxon>
        <taxon>Cytophagia</taxon>
        <taxon>Cytophagales</taxon>
        <taxon>Hymenobacteraceae</taxon>
        <taxon>Pontibacter</taxon>
    </lineage>
</organism>
<reference evidence="2 3" key="1">
    <citation type="submission" date="2024-06" db="EMBL/GenBank/DDBJ databases">
        <title>Pontibacter populi HYL7-15.</title>
        <authorList>
            <person name="Kim M.K."/>
        </authorList>
    </citation>
    <scope>NUCLEOTIDE SEQUENCE [LARGE SCALE GENOMIC DNA]</scope>
    <source>
        <strain evidence="2 3">HYL7-15</strain>
    </source>
</reference>
<dbReference type="SUPFAM" id="SSF48452">
    <property type="entry name" value="TPR-like"/>
    <property type="match status" value="1"/>
</dbReference>
<feature type="transmembrane region" description="Helical" evidence="1">
    <location>
        <begin position="280"/>
        <end position="297"/>
    </location>
</feature>
<proteinExistence type="predicted"/>
<keyword evidence="1" id="KW-0812">Transmembrane</keyword>
<dbReference type="RefSeq" id="WP_350410099.1">
    <property type="nucleotide sequence ID" value="NZ_JBEOKT010000001.1"/>
</dbReference>
<keyword evidence="1" id="KW-1133">Transmembrane helix</keyword>
<protein>
    <recommendedName>
        <fullName evidence="4">Tetratricopeptide repeat protein</fullName>
    </recommendedName>
</protein>
<feature type="transmembrane region" description="Helical" evidence="1">
    <location>
        <begin position="344"/>
        <end position="367"/>
    </location>
</feature>
<feature type="transmembrane region" description="Helical" evidence="1">
    <location>
        <begin position="388"/>
        <end position="407"/>
    </location>
</feature>
<evidence type="ECO:0000313" key="2">
    <source>
        <dbReference type="EMBL" id="MER2996028.1"/>
    </source>
</evidence>
<dbReference type="Proteomes" id="UP001476807">
    <property type="component" value="Unassembled WGS sequence"/>
</dbReference>
<feature type="transmembrane region" description="Helical" evidence="1">
    <location>
        <begin position="213"/>
        <end position="237"/>
    </location>
</feature>
<sequence>MSKTNFWKNWDTNLKYPYLFLMVLAAVALLLGGYYYLAGNTAAYAWDKISDLQVVPVPVHEVTRLLEPFTLYADGYLLLEQYDVAPAIVHTWPAVILLGILSICLAFYTAAISTMRQVPYFAGVLLLMLFLASFNTAELHVFGAEQSQAMLLIAIVLLAGLSYGFHAFWQHVAFAWRVLAMLVIIVLLGVAVFTEAEFVPALTALHLVNYSSLAALIATLLFMIWVSYENVNALLWINTQGKTPERRYSFWQFVLIAGLYLINLLLLYLRHIGYLQTDLIYVNGYLIFLLSIVAGFWGMQQREAFYGKYFPFRPTGAVLYLVFATIAFLSIGYAYATANDSLTTLFHTLIIYTHLVYGSVFFLYLMMNFAKLIKERKPVYKVVYEPRMFTLFSFFLMSTVILAILVIRTQYSTYFQARAGYYNYIGDLYYASENPMLAKRYYEESDVYDINNVKANYSLASMYRAESQRNNEILFMKGALGKRPNPKLYVRMANLYDEKQYFFEKLYVLHEGIKKFPESSEIYNNMALLYMQTSVIDSVEYYFNLAEKYSSNKEVIQSNKLAFYTRQAMLEPARALLNEAKDGNYKSLRSNAAALRQLLGINHKQDEAFTPDSLEQVEDFTLFYNQTISRLSNGDTSQLKAIDQYLKAKGNQLFQEDLLYSKALVHHYNGRPKEARSIIENLALTASERSGYYYNALGIWMLEEDNYRAAAHYFKQAKDLGYNQAYLSHGYALAMAHQPEQAINALQEVGYTGQETAKEVADQLQQVLQQSVSQTIASGSDAEKVKYLQIYLPQLTIAQVEALVKSVKEKELHRVALLSQIDHLMYQKKWRQANKAIKAVSPKLQPEGELRSKLNLQQLKLWHYTKNFDALIDRMDNVYLSKLDKRYKLYFKASIAAAKGRDREAAEKYSQAVKILLFDEEVVKAAATFYEEYTPDEMTAYEILLDGITYNPFSVELHKAYALESLDKGLTSYAEGALTTLQSLLPASEYSTFIKQFESHRQAAAKKADDWQL</sequence>
<comment type="caution">
    <text evidence="2">The sequence shown here is derived from an EMBL/GenBank/DDBJ whole genome shotgun (WGS) entry which is preliminary data.</text>
</comment>
<feature type="transmembrane region" description="Helical" evidence="1">
    <location>
        <begin position="318"/>
        <end position="338"/>
    </location>
</feature>
<accession>A0ABV1RNT9</accession>